<dbReference type="EMBL" id="FNUV01000005">
    <property type="protein sequence ID" value="SEF93640.1"/>
    <property type="molecule type" value="Genomic_DNA"/>
</dbReference>
<feature type="compositionally biased region" description="Polar residues" evidence="1">
    <location>
        <begin position="131"/>
        <end position="142"/>
    </location>
</feature>
<dbReference type="AlphaFoldDB" id="A0A1H5W2G2"/>
<name>A0A1H5W2G2_XYLRU</name>
<protein>
    <submittedName>
        <fullName evidence="2">Uncharacterized protein</fullName>
    </submittedName>
</protein>
<evidence type="ECO:0000313" key="3">
    <source>
        <dbReference type="Proteomes" id="UP000236735"/>
    </source>
</evidence>
<evidence type="ECO:0000313" key="2">
    <source>
        <dbReference type="EMBL" id="SEF93640.1"/>
    </source>
</evidence>
<evidence type="ECO:0000256" key="1">
    <source>
        <dbReference type="SAM" id="MobiDB-lite"/>
    </source>
</evidence>
<dbReference type="Proteomes" id="UP000236735">
    <property type="component" value="Unassembled WGS sequence"/>
</dbReference>
<reference evidence="2 3" key="1">
    <citation type="submission" date="2016-10" db="EMBL/GenBank/DDBJ databases">
        <authorList>
            <person name="de Groot N.N."/>
        </authorList>
    </citation>
    <scope>NUCLEOTIDE SEQUENCE [LARGE SCALE GENOMIC DNA]</scope>
    <source>
        <strain evidence="2 3">AR32</strain>
    </source>
</reference>
<feature type="compositionally biased region" description="Basic residues" evidence="1">
    <location>
        <begin position="145"/>
        <end position="156"/>
    </location>
</feature>
<feature type="compositionally biased region" description="Low complexity" evidence="1">
    <location>
        <begin position="116"/>
        <end position="125"/>
    </location>
</feature>
<proteinExistence type="predicted"/>
<gene>
    <name evidence="2" type="ORF">SAMN05216354_2195</name>
</gene>
<sequence>MKENTNRTNLSLKLDSGLVSFLKTQENHKFSRYDAFVWLVEHILDSDVEDCGKPSSAYQEYLVRYTELAKTWHWSRPTVQKFIEGLEAMSVIIKKKHVNAFALSLTDESTIAGSHTDFTTTHPTTEPMLASQHSQPSSTSLLKPTRGKRKSNRGKG</sequence>
<feature type="region of interest" description="Disordered" evidence="1">
    <location>
        <begin position="114"/>
        <end position="156"/>
    </location>
</feature>
<dbReference type="RefSeq" id="WP_094422007.1">
    <property type="nucleotide sequence ID" value="NZ_FNUV01000005.1"/>
</dbReference>
<accession>A0A1H5W2G2</accession>
<organism evidence="2 3">
    <name type="scientific">Xylanibacter ruminicola</name>
    <name type="common">Prevotella ruminicola</name>
    <dbReference type="NCBI Taxonomy" id="839"/>
    <lineage>
        <taxon>Bacteria</taxon>
        <taxon>Pseudomonadati</taxon>
        <taxon>Bacteroidota</taxon>
        <taxon>Bacteroidia</taxon>
        <taxon>Bacteroidales</taxon>
        <taxon>Prevotellaceae</taxon>
        <taxon>Xylanibacter</taxon>
    </lineage>
</organism>